<keyword evidence="9" id="KW-1185">Reference proteome</keyword>
<keyword evidence="5" id="KW-0411">Iron-sulfur</keyword>
<gene>
    <name evidence="8" type="ORF">HNP73_004152</name>
</gene>
<dbReference type="PROSITE" id="PS51085">
    <property type="entry name" value="2FE2S_FER_2"/>
    <property type="match status" value="1"/>
</dbReference>
<dbReference type="GO" id="GO:0051537">
    <property type="term" value="F:2 iron, 2 sulfur cluster binding"/>
    <property type="evidence" value="ECO:0007669"/>
    <property type="project" value="UniProtKB-KW"/>
</dbReference>
<dbReference type="InterPro" id="IPR018298">
    <property type="entry name" value="Adrenodoxin_Fe-S_BS"/>
</dbReference>
<proteinExistence type="inferred from homology"/>
<evidence type="ECO:0000313" key="9">
    <source>
        <dbReference type="Proteomes" id="UP000549457"/>
    </source>
</evidence>
<evidence type="ECO:0000256" key="6">
    <source>
        <dbReference type="ARBA" id="ARBA00034078"/>
    </source>
</evidence>
<protein>
    <submittedName>
        <fullName evidence="8">2Fe-2S ferredoxin</fullName>
    </submittedName>
</protein>
<reference evidence="8 9" key="1">
    <citation type="submission" date="2020-08" db="EMBL/GenBank/DDBJ databases">
        <title>Genomic Encyclopedia of Type Strains, Phase IV (KMG-IV): sequencing the most valuable type-strain genomes for metagenomic binning, comparative biology and taxonomic classification.</title>
        <authorList>
            <person name="Goeker M."/>
        </authorList>
    </citation>
    <scope>NUCLEOTIDE SEQUENCE [LARGE SCALE GENOMIC DNA]</scope>
    <source>
        <strain evidence="8 9">DSM 101730</strain>
    </source>
</reference>
<keyword evidence="3" id="KW-0479">Metal-binding</keyword>
<evidence type="ECO:0000313" key="8">
    <source>
        <dbReference type="EMBL" id="MBB5224191.1"/>
    </source>
</evidence>
<dbReference type="PROSITE" id="PS00814">
    <property type="entry name" value="ADX"/>
    <property type="match status" value="1"/>
</dbReference>
<dbReference type="InterPro" id="IPR012675">
    <property type="entry name" value="Beta-grasp_dom_sf"/>
</dbReference>
<accession>A0A840SYL4</accession>
<dbReference type="GO" id="GO:0046872">
    <property type="term" value="F:metal ion binding"/>
    <property type="evidence" value="ECO:0007669"/>
    <property type="project" value="UniProtKB-KW"/>
</dbReference>
<dbReference type="GO" id="GO:0009055">
    <property type="term" value="F:electron transfer activity"/>
    <property type="evidence" value="ECO:0007669"/>
    <property type="project" value="TreeGrafter"/>
</dbReference>
<comment type="similarity">
    <text evidence="1">Belongs to the adrenodoxin/putidaredoxin family.</text>
</comment>
<dbReference type="PRINTS" id="PR00355">
    <property type="entry name" value="ADRENODOXIN"/>
</dbReference>
<organism evidence="8 9">
    <name type="scientific">Amaricoccus macauensis</name>
    <dbReference type="NCBI Taxonomy" id="57001"/>
    <lineage>
        <taxon>Bacteria</taxon>
        <taxon>Pseudomonadati</taxon>
        <taxon>Pseudomonadota</taxon>
        <taxon>Alphaproteobacteria</taxon>
        <taxon>Rhodobacterales</taxon>
        <taxon>Paracoccaceae</taxon>
        <taxon>Amaricoccus</taxon>
    </lineage>
</organism>
<dbReference type="GO" id="GO:0140647">
    <property type="term" value="P:P450-containing electron transport chain"/>
    <property type="evidence" value="ECO:0007669"/>
    <property type="project" value="InterPro"/>
</dbReference>
<dbReference type="PANTHER" id="PTHR23426">
    <property type="entry name" value="FERREDOXIN/ADRENODOXIN"/>
    <property type="match status" value="1"/>
</dbReference>
<dbReference type="SUPFAM" id="SSF54292">
    <property type="entry name" value="2Fe-2S ferredoxin-like"/>
    <property type="match status" value="1"/>
</dbReference>
<dbReference type="PANTHER" id="PTHR23426:SF65">
    <property type="entry name" value="FERREDOXIN-2, MITOCHONDRIAL"/>
    <property type="match status" value="1"/>
</dbReference>
<dbReference type="EMBL" id="JACHFM010000005">
    <property type="protein sequence ID" value="MBB5224191.1"/>
    <property type="molecule type" value="Genomic_DNA"/>
</dbReference>
<evidence type="ECO:0000256" key="3">
    <source>
        <dbReference type="ARBA" id="ARBA00022723"/>
    </source>
</evidence>
<evidence type="ECO:0000256" key="2">
    <source>
        <dbReference type="ARBA" id="ARBA00022714"/>
    </source>
</evidence>
<dbReference type="InterPro" id="IPR001041">
    <property type="entry name" value="2Fe-2S_ferredoxin-type"/>
</dbReference>
<dbReference type="AlphaFoldDB" id="A0A840SYL4"/>
<evidence type="ECO:0000256" key="4">
    <source>
        <dbReference type="ARBA" id="ARBA00023004"/>
    </source>
</evidence>
<keyword evidence="2" id="KW-0001">2Fe-2S</keyword>
<evidence type="ECO:0000259" key="7">
    <source>
        <dbReference type="PROSITE" id="PS51085"/>
    </source>
</evidence>
<dbReference type="InterPro" id="IPR001055">
    <property type="entry name" value="Adrenodoxin-like"/>
</dbReference>
<sequence length="106" mass="11367">MKITYITADGTETVVEAREGDSVMQVAIANDIDGIIGECGGSMMCATCHCYVDDAWAEKTGPQNDGESDLLDCAASETKPTSRLSCQIKMRPELDGLVVHLPETQL</sequence>
<dbReference type="CDD" id="cd00207">
    <property type="entry name" value="fer2"/>
    <property type="match status" value="1"/>
</dbReference>
<dbReference type="InterPro" id="IPR036010">
    <property type="entry name" value="2Fe-2S_ferredoxin-like_sf"/>
</dbReference>
<comment type="cofactor">
    <cofactor evidence="6">
        <name>[2Fe-2S] cluster</name>
        <dbReference type="ChEBI" id="CHEBI:190135"/>
    </cofactor>
</comment>
<dbReference type="Pfam" id="PF00111">
    <property type="entry name" value="Fer2"/>
    <property type="match status" value="1"/>
</dbReference>
<dbReference type="Gene3D" id="3.10.20.30">
    <property type="match status" value="1"/>
</dbReference>
<dbReference type="GO" id="GO:0005829">
    <property type="term" value="C:cytosol"/>
    <property type="evidence" value="ECO:0007669"/>
    <property type="project" value="TreeGrafter"/>
</dbReference>
<evidence type="ECO:0000256" key="5">
    <source>
        <dbReference type="ARBA" id="ARBA00023014"/>
    </source>
</evidence>
<dbReference type="RefSeq" id="WP_184154566.1">
    <property type="nucleotide sequence ID" value="NZ_JACHFM010000005.1"/>
</dbReference>
<feature type="domain" description="2Fe-2S ferredoxin-type" evidence="7">
    <location>
        <begin position="1"/>
        <end position="105"/>
    </location>
</feature>
<dbReference type="Proteomes" id="UP000549457">
    <property type="component" value="Unassembled WGS sequence"/>
</dbReference>
<name>A0A840SYL4_9RHOB</name>
<evidence type="ECO:0000256" key="1">
    <source>
        <dbReference type="ARBA" id="ARBA00010914"/>
    </source>
</evidence>
<keyword evidence="4" id="KW-0408">Iron</keyword>
<comment type="caution">
    <text evidence="8">The sequence shown here is derived from an EMBL/GenBank/DDBJ whole genome shotgun (WGS) entry which is preliminary data.</text>
</comment>